<reference evidence="5 6" key="1">
    <citation type="submission" date="2021-05" db="EMBL/GenBank/DDBJ databases">
        <title>Draft Whole Genome Sequencing Of Biosensor Chromobacterium violaceum Strain CV026 Reveals A Regulatory RNA In Chromobacterium violaceum Phenotype Regulatory Network.</title>
        <authorList>
            <person name="Hong K.W."/>
            <person name="Chan K.G."/>
            <person name="Chang C.-Y."/>
        </authorList>
    </citation>
    <scope>NUCLEOTIDE SEQUENCE [LARGE SCALE GENOMIC DNA]</scope>
    <source>
        <strain evidence="5 6">ATCC 31532</strain>
    </source>
</reference>
<keyword evidence="3" id="KW-1133">Transmembrane helix</keyword>
<evidence type="ECO:0000313" key="6">
    <source>
        <dbReference type="Proteomes" id="UP000711178"/>
    </source>
</evidence>
<dbReference type="Gene3D" id="2.40.30.170">
    <property type="match status" value="1"/>
</dbReference>
<feature type="domain" description="Multidrug export protein EmrA/FarA alpha-helical hairpin" evidence="4">
    <location>
        <begin position="98"/>
        <end position="218"/>
    </location>
</feature>
<dbReference type="PANTHER" id="PTHR30386:SF19">
    <property type="entry name" value="MULTIDRUG EXPORT PROTEIN EMRA-RELATED"/>
    <property type="match status" value="1"/>
</dbReference>
<comment type="caution">
    <text evidence="5">The sequence shown here is derived from an EMBL/GenBank/DDBJ whole genome shotgun (WGS) entry which is preliminary data.</text>
</comment>
<proteinExistence type="predicted"/>
<dbReference type="RefSeq" id="WP_047237397.1">
    <property type="nucleotide sequence ID" value="NZ_CP142381.1"/>
</dbReference>
<comment type="subcellular location">
    <subcellularLocation>
        <location evidence="1">Cell envelope</location>
    </subcellularLocation>
</comment>
<dbReference type="PANTHER" id="PTHR30386">
    <property type="entry name" value="MEMBRANE FUSION SUBUNIT OF EMRAB-TOLC MULTIDRUG EFFLUX PUMP"/>
    <property type="match status" value="1"/>
</dbReference>
<dbReference type="Gene3D" id="2.40.50.100">
    <property type="match status" value="1"/>
</dbReference>
<gene>
    <name evidence="5" type="ORF">KIF53_18530</name>
</gene>
<sequence length="393" mass="41096">MTTQTATLPASNQPAANLQARRKSLVLMLAAGLAVSAVAYGSYWFASARYLESTDDAYVAGNVVQLTPQTAGTVVAIRADDTNFVKAGSVMVQLDQSDAKLAVDQAKSQLAQVVRQTQTLYTTQASRAADVAGKTAELARAKADLASRQELTGSGAVSAEEIRHAQGTVQTAEAALNSTQEQLASSRALSGAGGIQQHPAVVQAVAKLKEAELALARTAIVAPVSGYVARRSAQVGQRVSVGAPLMAVVPLDQLWVDANFKESQLRHMRIGQPVTLSADLFGKDVVYHGKVVGMGAGTGSAFSLLPAQNATGNWIKVVQRLPVRVALDPAEVKAHPLRVGLSMQAEVEVKDQSGAQLSSAAPARAVAETRVYQEQAAAADDMAKHIIAANLSR</sequence>
<evidence type="ECO:0000256" key="1">
    <source>
        <dbReference type="ARBA" id="ARBA00004196"/>
    </source>
</evidence>
<keyword evidence="2" id="KW-0175">Coiled coil</keyword>
<dbReference type="InterPro" id="IPR058633">
    <property type="entry name" value="EmrA/FarA_HH"/>
</dbReference>
<dbReference type="Gene3D" id="1.10.287.470">
    <property type="entry name" value="Helix hairpin bin"/>
    <property type="match status" value="1"/>
</dbReference>
<evidence type="ECO:0000256" key="3">
    <source>
        <dbReference type="SAM" id="Phobius"/>
    </source>
</evidence>
<dbReference type="Pfam" id="PF25885">
    <property type="entry name" value="HH_EMRA"/>
    <property type="match status" value="1"/>
</dbReference>
<keyword evidence="3" id="KW-0472">Membrane</keyword>
<keyword evidence="6" id="KW-1185">Reference proteome</keyword>
<evidence type="ECO:0000256" key="2">
    <source>
        <dbReference type="SAM" id="Coils"/>
    </source>
</evidence>
<protein>
    <submittedName>
        <fullName evidence="5">HlyD family efflux transporter periplasmic adaptor subunit</fullName>
    </submittedName>
</protein>
<feature type="coiled-coil region" evidence="2">
    <location>
        <begin position="162"/>
        <end position="189"/>
    </location>
</feature>
<evidence type="ECO:0000313" key="5">
    <source>
        <dbReference type="EMBL" id="MBW8289638.1"/>
    </source>
</evidence>
<accession>A0ABS7FHS1</accession>
<evidence type="ECO:0000259" key="4">
    <source>
        <dbReference type="Pfam" id="PF25885"/>
    </source>
</evidence>
<name>A0ABS7FHS1_9NEIS</name>
<dbReference type="InterPro" id="IPR050739">
    <property type="entry name" value="MFP"/>
</dbReference>
<dbReference type="EMBL" id="JAHDTB010000020">
    <property type="protein sequence ID" value="MBW8289638.1"/>
    <property type="molecule type" value="Genomic_DNA"/>
</dbReference>
<dbReference type="Proteomes" id="UP000711178">
    <property type="component" value="Unassembled WGS sequence"/>
</dbReference>
<dbReference type="GeneID" id="89684402"/>
<organism evidence="5 6">
    <name type="scientific">Chromobacterium subtsugae</name>
    <dbReference type="NCBI Taxonomy" id="251747"/>
    <lineage>
        <taxon>Bacteria</taxon>
        <taxon>Pseudomonadati</taxon>
        <taxon>Pseudomonadota</taxon>
        <taxon>Betaproteobacteria</taxon>
        <taxon>Neisseriales</taxon>
        <taxon>Chromobacteriaceae</taxon>
        <taxon>Chromobacterium</taxon>
    </lineage>
</organism>
<dbReference type="SUPFAM" id="SSF111369">
    <property type="entry name" value="HlyD-like secretion proteins"/>
    <property type="match status" value="2"/>
</dbReference>
<feature type="transmembrane region" description="Helical" evidence="3">
    <location>
        <begin position="25"/>
        <end position="46"/>
    </location>
</feature>
<keyword evidence="3" id="KW-0812">Transmembrane</keyword>